<feature type="compositionally biased region" description="Low complexity" evidence="3">
    <location>
        <begin position="51"/>
        <end position="65"/>
    </location>
</feature>
<dbReference type="GO" id="GO:0005737">
    <property type="term" value="C:cytoplasm"/>
    <property type="evidence" value="ECO:0007669"/>
    <property type="project" value="UniProtKB-ARBA"/>
</dbReference>
<feature type="compositionally biased region" description="Basic and acidic residues" evidence="3">
    <location>
        <begin position="38"/>
        <end position="49"/>
    </location>
</feature>
<dbReference type="Proteomes" id="UP001230051">
    <property type="component" value="Unassembled WGS sequence"/>
</dbReference>
<proteinExistence type="predicted"/>
<evidence type="ECO:0000256" key="2">
    <source>
        <dbReference type="PROSITE-ProRule" id="PRU00191"/>
    </source>
</evidence>
<keyword evidence="1 2" id="KW-0727">SH2 domain</keyword>
<dbReference type="Pfam" id="PF00017">
    <property type="entry name" value="SH2"/>
    <property type="match status" value="1"/>
</dbReference>
<evidence type="ECO:0000256" key="3">
    <source>
        <dbReference type="SAM" id="MobiDB-lite"/>
    </source>
</evidence>
<dbReference type="FunFam" id="3.30.505.10:FF:000016">
    <property type="entry name" value="B-cell linker protein isoform 2"/>
    <property type="match status" value="1"/>
</dbReference>
<dbReference type="EMBL" id="JAGXEW010000001">
    <property type="protein sequence ID" value="KAK1175530.1"/>
    <property type="molecule type" value="Genomic_DNA"/>
</dbReference>
<organism evidence="5 6">
    <name type="scientific">Acipenser oxyrinchus oxyrinchus</name>
    <dbReference type="NCBI Taxonomy" id="40147"/>
    <lineage>
        <taxon>Eukaryota</taxon>
        <taxon>Metazoa</taxon>
        <taxon>Chordata</taxon>
        <taxon>Craniata</taxon>
        <taxon>Vertebrata</taxon>
        <taxon>Euteleostomi</taxon>
        <taxon>Actinopterygii</taxon>
        <taxon>Chondrostei</taxon>
        <taxon>Acipenseriformes</taxon>
        <taxon>Acipenseridae</taxon>
        <taxon>Acipenser</taxon>
    </lineage>
</organism>
<feature type="compositionally biased region" description="Polar residues" evidence="3">
    <location>
        <begin position="85"/>
        <end position="104"/>
    </location>
</feature>
<accession>A0AAD8GJ15</accession>
<evidence type="ECO:0000256" key="1">
    <source>
        <dbReference type="ARBA" id="ARBA00022999"/>
    </source>
</evidence>
<feature type="region of interest" description="Disordered" evidence="3">
    <location>
        <begin position="1"/>
        <end position="139"/>
    </location>
</feature>
<dbReference type="PANTHER" id="PTHR14098:SF2">
    <property type="entry name" value="CYTOKINE-DEPENDENT HEMATOPOIETIC CELL LINKER"/>
    <property type="match status" value="1"/>
</dbReference>
<dbReference type="InterPro" id="IPR051751">
    <property type="entry name" value="Immunoreceptor_sig_adapters"/>
</dbReference>
<dbReference type="PROSITE" id="PS50001">
    <property type="entry name" value="SH2"/>
    <property type="match status" value="1"/>
</dbReference>
<feature type="region of interest" description="Disordered" evidence="3">
    <location>
        <begin position="165"/>
        <end position="192"/>
    </location>
</feature>
<dbReference type="SUPFAM" id="SSF55550">
    <property type="entry name" value="SH2 domain"/>
    <property type="match status" value="1"/>
</dbReference>
<sequence>MDNEVDSDYEMPDENQYNTVEDPEERNHVRILPVRRPRNADEDYADKRVMSCTASHSPQSSSPDLSKFRNIPPKTPKRTVPGPSVNRNLKPTQRLQPPTGTVVNQLPPPRPPRTLPKVHQPLPPEPGIRTLDQETETTQDKPWRPRYIMTKSTVVHSSIECPITLPPRINSPQELKRTNVPGSRPLFTPPRHSQDLEFRQGSSTAMNDRASPVSGITTHNSRYIHEWPETRNDMQKLKPTDLQKPTIPSSSTAQGSNRHSWYIGAYDRCEAETALYRMSVDGAFLVRDCSKKIADEPYVLVVFYENKVYNVKIRYLEQSQQYALGTGLWGNDTFDSISDIIEFHKIYPIILIDGKDKSGTQKEQCTLTYPVTENDIKNL</sequence>
<comment type="caution">
    <text evidence="5">The sequence shown here is derived from an EMBL/GenBank/DDBJ whole genome shotgun (WGS) entry which is preliminary data.</text>
</comment>
<dbReference type="InterPro" id="IPR000980">
    <property type="entry name" value="SH2"/>
</dbReference>
<dbReference type="AlphaFoldDB" id="A0AAD8GJ15"/>
<dbReference type="InterPro" id="IPR036860">
    <property type="entry name" value="SH2_dom_sf"/>
</dbReference>
<gene>
    <name evidence="5" type="primary">CLNK</name>
    <name evidence="5" type="ORF">AOXY_G196</name>
</gene>
<dbReference type="GO" id="GO:0035556">
    <property type="term" value="P:intracellular signal transduction"/>
    <property type="evidence" value="ECO:0007669"/>
    <property type="project" value="TreeGrafter"/>
</dbReference>
<dbReference type="GO" id="GO:0007169">
    <property type="term" value="P:cell surface receptor protein tyrosine kinase signaling pathway"/>
    <property type="evidence" value="ECO:0007669"/>
    <property type="project" value="TreeGrafter"/>
</dbReference>
<evidence type="ECO:0000259" key="4">
    <source>
        <dbReference type="PROSITE" id="PS50001"/>
    </source>
</evidence>
<evidence type="ECO:0000313" key="6">
    <source>
        <dbReference type="Proteomes" id="UP001230051"/>
    </source>
</evidence>
<evidence type="ECO:0000313" key="5">
    <source>
        <dbReference type="EMBL" id="KAK1175530.1"/>
    </source>
</evidence>
<feature type="domain" description="SH2" evidence="4">
    <location>
        <begin position="261"/>
        <end position="371"/>
    </location>
</feature>
<dbReference type="PANTHER" id="PTHR14098">
    <property type="entry name" value="SH2 DOMAIN CONTAINING PROTEIN"/>
    <property type="match status" value="1"/>
</dbReference>
<dbReference type="Gene3D" id="3.30.505.10">
    <property type="entry name" value="SH2 domain"/>
    <property type="match status" value="1"/>
</dbReference>
<name>A0AAD8GJ15_ACIOX</name>
<dbReference type="SMART" id="SM00252">
    <property type="entry name" value="SH2"/>
    <property type="match status" value="1"/>
</dbReference>
<protein>
    <submittedName>
        <fullName evidence="5">Cytokine-dependent hematopoietic cell linker-like</fullName>
    </submittedName>
</protein>
<reference evidence="5" key="1">
    <citation type="submission" date="2022-02" db="EMBL/GenBank/DDBJ databases">
        <title>Atlantic sturgeon de novo genome assembly.</title>
        <authorList>
            <person name="Stock M."/>
            <person name="Klopp C."/>
            <person name="Guiguen Y."/>
            <person name="Cabau C."/>
            <person name="Parinello H."/>
            <person name="Santidrian Yebra-Pimentel E."/>
            <person name="Kuhl H."/>
            <person name="Dirks R.P."/>
            <person name="Guessner J."/>
            <person name="Wuertz S."/>
            <person name="Du K."/>
            <person name="Schartl M."/>
        </authorList>
    </citation>
    <scope>NUCLEOTIDE SEQUENCE</scope>
    <source>
        <strain evidence="5">STURGEONOMICS-FGT-2020</strain>
        <tissue evidence="5">Whole blood</tissue>
    </source>
</reference>
<keyword evidence="6" id="KW-1185">Reference proteome</keyword>
<feature type="compositionally biased region" description="Acidic residues" evidence="3">
    <location>
        <begin position="1"/>
        <end position="13"/>
    </location>
</feature>